<evidence type="ECO:0000256" key="1">
    <source>
        <dbReference type="ARBA" id="ARBA00004123"/>
    </source>
</evidence>
<feature type="domain" description="Homeobox" evidence="9">
    <location>
        <begin position="74"/>
        <end position="116"/>
    </location>
</feature>
<dbReference type="PRINTS" id="PR00024">
    <property type="entry name" value="HOMEOBOX"/>
</dbReference>
<dbReference type="InterPro" id="IPR017970">
    <property type="entry name" value="Homeobox_CS"/>
</dbReference>
<dbReference type="PROSITE" id="PS00027">
    <property type="entry name" value="HOMEOBOX_1"/>
    <property type="match status" value="1"/>
</dbReference>
<keyword evidence="10" id="KW-1185">Reference proteome</keyword>
<dbReference type="InterPro" id="IPR009057">
    <property type="entry name" value="Homeodomain-like_sf"/>
</dbReference>
<evidence type="ECO:0000256" key="3">
    <source>
        <dbReference type="ARBA" id="ARBA00023125"/>
    </source>
</evidence>
<dbReference type="GO" id="GO:0000978">
    <property type="term" value="F:RNA polymerase II cis-regulatory region sequence-specific DNA binding"/>
    <property type="evidence" value="ECO:0007669"/>
    <property type="project" value="TreeGrafter"/>
</dbReference>
<keyword evidence="4 6" id="KW-0371">Homeobox</keyword>
<evidence type="ECO:0000256" key="4">
    <source>
        <dbReference type="ARBA" id="ARBA00023155"/>
    </source>
</evidence>
<keyword evidence="3 6" id="KW-0238">DNA-binding</keyword>
<dbReference type="WBParaSite" id="maker-unitig_8354-snap-gene-0.1-mRNA-1">
    <property type="protein sequence ID" value="maker-unitig_8354-snap-gene-0.1-mRNA-1"/>
    <property type="gene ID" value="maker-unitig_8354-snap-gene-0.1"/>
</dbReference>
<reference evidence="11" key="1">
    <citation type="submission" date="2016-11" db="UniProtKB">
        <authorList>
            <consortium name="WormBaseParasite"/>
        </authorList>
    </citation>
    <scope>IDENTIFICATION</scope>
</reference>
<dbReference type="GO" id="GO:0009952">
    <property type="term" value="P:anterior/posterior pattern specification"/>
    <property type="evidence" value="ECO:0007669"/>
    <property type="project" value="TreeGrafter"/>
</dbReference>
<dbReference type="Proteomes" id="UP000095280">
    <property type="component" value="Unplaced"/>
</dbReference>
<name>A0A1I8FTR8_9PLAT</name>
<evidence type="ECO:0000313" key="10">
    <source>
        <dbReference type="Proteomes" id="UP000095280"/>
    </source>
</evidence>
<dbReference type="InterPro" id="IPR000047">
    <property type="entry name" value="HTH_motif"/>
</dbReference>
<dbReference type="PANTHER" id="PTHR45659">
    <property type="entry name" value="HOMEOBOX PROTEIN HOX"/>
    <property type="match status" value="1"/>
</dbReference>
<dbReference type="AlphaFoldDB" id="A0A1I8FTR8"/>
<sequence length="185" mass="20836">MTVVVSAYNLFEVTAYNLYEVSAYNHFEVSAYITLKFPPTISLKFPATITLKSELGAAPQRAPDLQPSADSGAEKEFKFNNYLTRRRRIEIAHLLGLTERQIKIWFQNRRMKLKKEKQQIRELNAESKKSTNAFGDDEDDEGVDELDAACGVGGRWSCQPPVTRRNWAAAAICRPDAANLPILVA</sequence>
<feature type="DNA-binding region" description="Homeobox" evidence="6">
    <location>
        <begin position="76"/>
        <end position="117"/>
    </location>
</feature>
<evidence type="ECO:0000256" key="5">
    <source>
        <dbReference type="ARBA" id="ARBA00023242"/>
    </source>
</evidence>
<evidence type="ECO:0000256" key="6">
    <source>
        <dbReference type="PROSITE-ProRule" id="PRU00108"/>
    </source>
</evidence>
<proteinExistence type="predicted"/>
<dbReference type="InterPro" id="IPR020479">
    <property type="entry name" value="HD_metazoa"/>
</dbReference>
<dbReference type="Gene3D" id="1.10.10.60">
    <property type="entry name" value="Homeodomain-like"/>
    <property type="match status" value="1"/>
</dbReference>
<dbReference type="GO" id="GO:0000981">
    <property type="term" value="F:DNA-binding transcription factor activity, RNA polymerase II-specific"/>
    <property type="evidence" value="ECO:0007669"/>
    <property type="project" value="InterPro"/>
</dbReference>
<evidence type="ECO:0000259" key="9">
    <source>
        <dbReference type="PROSITE" id="PS50071"/>
    </source>
</evidence>
<evidence type="ECO:0000313" key="11">
    <source>
        <dbReference type="WBParaSite" id="maker-unitig_8354-snap-gene-0.1-mRNA-1"/>
    </source>
</evidence>
<dbReference type="PANTHER" id="PTHR45659:SF4">
    <property type="entry name" value="HOMEOBOX PROTEIN ABDOMINAL-A"/>
    <property type="match status" value="1"/>
</dbReference>
<dbReference type="InterPro" id="IPR050296">
    <property type="entry name" value="Antp_homeobox"/>
</dbReference>
<accession>A0A1I8FTR8</accession>
<protein>
    <submittedName>
        <fullName evidence="11">Homeobox domain-containing protein</fullName>
    </submittedName>
</protein>
<evidence type="ECO:0000256" key="2">
    <source>
        <dbReference type="ARBA" id="ARBA00022473"/>
    </source>
</evidence>
<dbReference type="Pfam" id="PF00046">
    <property type="entry name" value="Homeodomain"/>
    <property type="match status" value="1"/>
</dbReference>
<dbReference type="PROSITE" id="PS50071">
    <property type="entry name" value="HOMEOBOX_2"/>
    <property type="match status" value="1"/>
</dbReference>
<dbReference type="SUPFAM" id="SSF46689">
    <property type="entry name" value="Homeodomain-like"/>
    <property type="match status" value="1"/>
</dbReference>
<keyword evidence="8" id="KW-0175">Coiled coil</keyword>
<keyword evidence="5 6" id="KW-0539">Nucleus</keyword>
<dbReference type="SMART" id="SM00389">
    <property type="entry name" value="HOX"/>
    <property type="match status" value="1"/>
</dbReference>
<comment type="subcellular location">
    <subcellularLocation>
        <location evidence="1 6 7">Nucleus</location>
    </subcellularLocation>
</comment>
<organism evidence="10 11">
    <name type="scientific">Macrostomum lignano</name>
    <dbReference type="NCBI Taxonomy" id="282301"/>
    <lineage>
        <taxon>Eukaryota</taxon>
        <taxon>Metazoa</taxon>
        <taxon>Spiralia</taxon>
        <taxon>Lophotrochozoa</taxon>
        <taxon>Platyhelminthes</taxon>
        <taxon>Rhabditophora</taxon>
        <taxon>Macrostomorpha</taxon>
        <taxon>Macrostomida</taxon>
        <taxon>Macrostomidae</taxon>
        <taxon>Macrostomum</taxon>
    </lineage>
</organism>
<feature type="coiled-coil region" evidence="8">
    <location>
        <begin position="106"/>
        <end position="133"/>
    </location>
</feature>
<keyword evidence="2" id="KW-0217">Developmental protein</keyword>
<evidence type="ECO:0000256" key="8">
    <source>
        <dbReference type="SAM" id="Coils"/>
    </source>
</evidence>
<dbReference type="CDD" id="cd00086">
    <property type="entry name" value="homeodomain"/>
    <property type="match status" value="1"/>
</dbReference>
<dbReference type="PRINTS" id="PR00031">
    <property type="entry name" value="HTHREPRESSR"/>
</dbReference>
<dbReference type="InterPro" id="IPR001356">
    <property type="entry name" value="HD"/>
</dbReference>
<dbReference type="GO" id="GO:0005634">
    <property type="term" value="C:nucleus"/>
    <property type="evidence" value="ECO:0007669"/>
    <property type="project" value="UniProtKB-SubCell"/>
</dbReference>
<evidence type="ECO:0000256" key="7">
    <source>
        <dbReference type="RuleBase" id="RU000682"/>
    </source>
</evidence>